<dbReference type="InterPro" id="IPR022441">
    <property type="entry name" value="Para_beta_helix_rpt-2"/>
</dbReference>
<keyword evidence="2" id="KW-0677">Repeat</keyword>
<proteinExistence type="predicted"/>
<dbReference type="Proteomes" id="UP000244904">
    <property type="component" value="Unassembled WGS sequence"/>
</dbReference>
<keyword evidence="5" id="KW-0413">Isomerase</keyword>
<organism evidence="5 6">
    <name type="scientific">Pseudoprimorskyibacter insulae</name>
    <dbReference type="NCBI Taxonomy" id="1695997"/>
    <lineage>
        <taxon>Bacteria</taxon>
        <taxon>Pseudomonadati</taxon>
        <taxon>Pseudomonadota</taxon>
        <taxon>Alphaproteobacteria</taxon>
        <taxon>Rhodobacterales</taxon>
        <taxon>Paracoccaceae</taxon>
        <taxon>Pseudoprimorskyibacter</taxon>
    </lineage>
</organism>
<dbReference type="PANTHER" id="PTHR22990">
    <property type="entry name" value="F-BOX ONLY PROTEIN"/>
    <property type="match status" value="1"/>
</dbReference>
<dbReference type="EMBL" id="OMOJ01000001">
    <property type="protein sequence ID" value="SPF77989.1"/>
    <property type="molecule type" value="Genomic_DNA"/>
</dbReference>
<accession>A0A2R8AQ41</accession>
<sequence>MHDRLKHIAKQALGACFSMVFCAIPAMSGAATIQEVEDLRSALRGFAATVGDTQDTRVQADALIGASGLTGIVDLQTIARPTGQIAAAAPQRGGMVDARPMDVRFALGLIAQIYGAKDNLDIIEAQANPSGEALVINRGTVTLAEIFRQLDRTGLQSAADSADGVLRVPVIIWAEGAIELGPQDRVIMSREHGAFLANFGRMTANGTEFTTVGGMNPKNTDFIPFVVNAGGASVELRNSVVDGLGFGSEGKFGGFSLVRNPLMVKRDRNVLENNTFRNLVSVTTSMADGVVIRNNRISDSRGPSLVVTHSIETRLLGNLISGNAPTNGIRLLQGSARGIIAGNIILEGDRAGIVVQNDSNNVIIRNNIVWARGGGGITISKSRCGLVEANLVMDNRQKGIEVRSTPGVTVRSNRIYGNRSAALWVSDQEKEVITHIEGNDVNANGSGIATAQGEVLALMGNDFTKQFPRFVDGDISPQGRLIASNLDGSVPVVLTAGGVYTGAAQTAGCEY</sequence>
<dbReference type="EC" id="5.1.3.-" evidence="5"/>
<dbReference type="OrthoDB" id="7938081at2"/>
<evidence type="ECO:0000256" key="3">
    <source>
        <dbReference type="ARBA" id="ARBA00022786"/>
    </source>
</evidence>
<evidence type="ECO:0000313" key="6">
    <source>
        <dbReference type="Proteomes" id="UP000244904"/>
    </source>
</evidence>
<keyword evidence="6" id="KW-1185">Reference proteome</keyword>
<protein>
    <submittedName>
        <fullName evidence="5">Poly(Beta-D-mannuronate) C5 epimerase</fullName>
        <ecNumber evidence="5">5.1.3.-</ecNumber>
    </submittedName>
</protein>
<dbReference type="InterPro" id="IPR039448">
    <property type="entry name" value="Beta_helix"/>
</dbReference>
<evidence type="ECO:0000313" key="5">
    <source>
        <dbReference type="EMBL" id="SPF77989.1"/>
    </source>
</evidence>
<dbReference type="InterPro" id="IPR051550">
    <property type="entry name" value="SCF-Subunits/Alg-Epimerases"/>
</dbReference>
<dbReference type="SUPFAM" id="SSF51126">
    <property type="entry name" value="Pectin lyase-like"/>
    <property type="match status" value="1"/>
</dbReference>
<comment type="pathway">
    <text evidence="1">Protein modification; protein ubiquitination.</text>
</comment>
<dbReference type="InterPro" id="IPR012334">
    <property type="entry name" value="Pectin_lyas_fold"/>
</dbReference>
<dbReference type="AlphaFoldDB" id="A0A2R8AQ41"/>
<dbReference type="InterPro" id="IPR011050">
    <property type="entry name" value="Pectin_lyase_fold/virulence"/>
</dbReference>
<dbReference type="GO" id="GO:0016853">
    <property type="term" value="F:isomerase activity"/>
    <property type="evidence" value="ECO:0007669"/>
    <property type="project" value="UniProtKB-KW"/>
</dbReference>
<dbReference type="SMART" id="SM00710">
    <property type="entry name" value="PbH1"/>
    <property type="match status" value="6"/>
</dbReference>
<dbReference type="PANTHER" id="PTHR22990:SF15">
    <property type="entry name" value="F-BOX ONLY PROTEIN 10"/>
    <property type="match status" value="1"/>
</dbReference>
<name>A0A2R8AQ41_9RHOB</name>
<gene>
    <name evidence="5" type="primary">algG</name>
    <name evidence="5" type="ORF">PRI8871_00578</name>
</gene>
<evidence type="ECO:0000256" key="1">
    <source>
        <dbReference type="ARBA" id="ARBA00004906"/>
    </source>
</evidence>
<feature type="domain" description="Right handed beta helix" evidence="4">
    <location>
        <begin position="328"/>
        <end position="465"/>
    </location>
</feature>
<keyword evidence="3" id="KW-0833">Ubl conjugation pathway</keyword>
<evidence type="ECO:0000259" key="4">
    <source>
        <dbReference type="Pfam" id="PF13229"/>
    </source>
</evidence>
<evidence type="ECO:0000256" key="2">
    <source>
        <dbReference type="ARBA" id="ARBA00022737"/>
    </source>
</evidence>
<dbReference type="Gene3D" id="2.160.20.10">
    <property type="entry name" value="Single-stranded right-handed beta-helix, Pectin lyase-like"/>
    <property type="match status" value="1"/>
</dbReference>
<dbReference type="Pfam" id="PF13229">
    <property type="entry name" value="Beta_helix"/>
    <property type="match status" value="1"/>
</dbReference>
<reference evidence="6" key="1">
    <citation type="submission" date="2018-03" db="EMBL/GenBank/DDBJ databases">
        <authorList>
            <person name="Rodrigo-Torres L."/>
            <person name="Arahal R. D."/>
            <person name="Lucena T."/>
        </authorList>
    </citation>
    <scope>NUCLEOTIDE SEQUENCE [LARGE SCALE GENOMIC DNA]</scope>
    <source>
        <strain evidence="6">CECT 8871</strain>
    </source>
</reference>
<dbReference type="NCBIfam" id="TIGR03804">
    <property type="entry name" value="para_beta_helix"/>
    <property type="match status" value="1"/>
</dbReference>
<dbReference type="InterPro" id="IPR006626">
    <property type="entry name" value="PbH1"/>
</dbReference>